<evidence type="ECO:0000313" key="11">
    <source>
        <dbReference type="EMBL" id="MPL82893.1"/>
    </source>
</evidence>
<dbReference type="EMBL" id="VSSQ01000168">
    <property type="protein sequence ID" value="MPL82893.1"/>
    <property type="molecule type" value="Genomic_DNA"/>
</dbReference>
<evidence type="ECO:0000256" key="2">
    <source>
        <dbReference type="ARBA" id="ARBA00022448"/>
    </source>
</evidence>
<feature type="region of interest" description="Disordered" evidence="8">
    <location>
        <begin position="1"/>
        <end position="27"/>
    </location>
</feature>
<feature type="transmembrane region" description="Helical" evidence="9">
    <location>
        <begin position="155"/>
        <end position="175"/>
    </location>
</feature>
<keyword evidence="3" id="KW-1003">Cell membrane</keyword>
<dbReference type="InterPro" id="IPR007387">
    <property type="entry name" value="TRAP_DctQ"/>
</dbReference>
<evidence type="ECO:0000256" key="3">
    <source>
        <dbReference type="ARBA" id="ARBA00022475"/>
    </source>
</evidence>
<feature type="transmembrane region" description="Helical" evidence="9">
    <location>
        <begin position="60"/>
        <end position="85"/>
    </location>
</feature>
<dbReference type="GO" id="GO:0005886">
    <property type="term" value="C:plasma membrane"/>
    <property type="evidence" value="ECO:0007669"/>
    <property type="project" value="UniProtKB-SubCell"/>
</dbReference>
<feature type="domain" description="Tripartite ATP-independent periplasmic transporters DctQ component" evidence="10">
    <location>
        <begin position="48"/>
        <end position="180"/>
    </location>
</feature>
<feature type="transmembrane region" description="Helical" evidence="9">
    <location>
        <begin position="114"/>
        <end position="135"/>
    </location>
</feature>
<evidence type="ECO:0000256" key="1">
    <source>
        <dbReference type="ARBA" id="ARBA00004429"/>
    </source>
</evidence>
<keyword evidence="4" id="KW-0997">Cell inner membrane</keyword>
<feature type="transmembrane region" description="Helical" evidence="9">
    <location>
        <begin position="35"/>
        <end position="54"/>
    </location>
</feature>
<keyword evidence="6 9" id="KW-1133">Transmembrane helix</keyword>
<accession>A0A644UW62</accession>
<evidence type="ECO:0000256" key="6">
    <source>
        <dbReference type="ARBA" id="ARBA00022989"/>
    </source>
</evidence>
<reference evidence="11" key="1">
    <citation type="submission" date="2019-08" db="EMBL/GenBank/DDBJ databases">
        <authorList>
            <person name="Kucharzyk K."/>
            <person name="Murdoch R.W."/>
            <person name="Higgins S."/>
            <person name="Loffler F."/>
        </authorList>
    </citation>
    <scope>NUCLEOTIDE SEQUENCE</scope>
</reference>
<evidence type="ECO:0000256" key="4">
    <source>
        <dbReference type="ARBA" id="ARBA00022519"/>
    </source>
</evidence>
<evidence type="ECO:0000256" key="7">
    <source>
        <dbReference type="ARBA" id="ARBA00023136"/>
    </source>
</evidence>
<proteinExistence type="predicted"/>
<dbReference type="InterPro" id="IPR055348">
    <property type="entry name" value="DctQ"/>
</dbReference>
<evidence type="ECO:0000256" key="5">
    <source>
        <dbReference type="ARBA" id="ARBA00022692"/>
    </source>
</evidence>
<keyword evidence="7 9" id="KW-0472">Membrane</keyword>
<protein>
    <recommendedName>
        <fullName evidence="10">Tripartite ATP-independent periplasmic transporters DctQ component domain-containing protein</fullName>
    </recommendedName>
</protein>
<comment type="subcellular location">
    <subcellularLocation>
        <location evidence="1">Cell inner membrane</location>
        <topology evidence="1">Multi-pass membrane protein</topology>
    </subcellularLocation>
</comment>
<comment type="caution">
    <text evidence="11">The sequence shown here is derived from an EMBL/GenBank/DDBJ whole genome shotgun (WGS) entry which is preliminary data.</text>
</comment>
<dbReference type="PANTHER" id="PTHR35011">
    <property type="entry name" value="2,3-DIKETO-L-GULONATE TRAP TRANSPORTER SMALL PERMEASE PROTEIN YIAM"/>
    <property type="match status" value="1"/>
</dbReference>
<keyword evidence="5 9" id="KW-0812">Transmembrane</keyword>
<dbReference type="GO" id="GO:0015740">
    <property type="term" value="P:C4-dicarboxylate transport"/>
    <property type="evidence" value="ECO:0007669"/>
    <property type="project" value="TreeGrafter"/>
</dbReference>
<gene>
    <name evidence="11" type="ORF">SDC9_28842</name>
</gene>
<dbReference type="PANTHER" id="PTHR35011:SF10">
    <property type="entry name" value="TRAP TRANSPORTER SMALL PERMEASE PROTEIN"/>
    <property type="match status" value="1"/>
</dbReference>
<evidence type="ECO:0000256" key="9">
    <source>
        <dbReference type="SAM" id="Phobius"/>
    </source>
</evidence>
<sequence>MSDKAAEVFLRTPETDPSSGRHPEPAPVRRTRARLALAAICGAMLLAMMGLTVADVLGRYLLGAPITGATELTEMMLAAVIFLGLPAVSLDRDHVTVDIVTEHLPSRVQPWRELLASLVSVAMLSVVSWRIWVYAGQIAGYGGATNSLRLPIAPLGYLAAACCALGAVFTLYAALRGLRRK</sequence>
<evidence type="ECO:0000256" key="8">
    <source>
        <dbReference type="SAM" id="MobiDB-lite"/>
    </source>
</evidence>
<dbReference type="Pfam" id="PF04290">
    <property type="entry name" value="DctQ"/>
    <property type="match status" value="1"/>
</dbReference>
<dbReference type="AlphaFoldDB" id="A0A644UW62"/>
<name>A0A644UW62_9ZZZZ</name>
<organism evidence="11">
    <name type="scientific">bioreactor metagenome</name>
    <dbReference type="NCBI Taxonomy" id="1076179"/>
    <lineage>
        <taxon>unclassified sequences</taxon>
        <taxon>metagenomes</taxon>
        <taxon>ecological metagenomes</taxon>
    </lineage>
</organism>
<dbReference type="GO" id="GO:0022857">
    <property type="term" value="F:transmembrane transporter activity"/>
    <property type="evidence" value="ECO:0007669"/>
    <property type="project" value="TreeGrafter"/>
</dbReference>
<keyword evidence="2" id="KW-0813">Transport</keyword>
<evidence type="ECO:0000259" key="10">
    <source>
        <dbReference type="Pfam" id="PF04290"/>
    </source>
</evidence>